<evidence type="ECO:0000313" key="2">
    <source>
        <dbReference type="Proteomes" id="UP000076532"/>
    </source>
</evidence>
<evidence type="ECO:0000313" key="1">
    <source>
        <dbReference type="EMBL" id="KZP11734.1"/>
    </source>
</evidence>
<proteinExistence type="predicted"/>
<organism evidence="1 2">
    <name type="scientific">Athelia psychrophila</name>
    <dbReference type="NCBI Taxonomy" id="1759441"/>
    <lineage>
        <taxon>Eukaryota</taxon>
        <taxon>Fungi</taxon>
        <taxon>Dikarya</taxon>
        <taxon>Basidiomycota</taxon>
        <taxon>Agaricomycotina</taxon>
        <taxon>Agaricomycetes</taxon>
        <taxon>Agaricomycetidae</taxon>
        <taxon>Atheliales</taxon>
        <taxon>Atheliaceae</taxon>
        <taxon>Athelia</taxon>
    </lineage>
</organism>
<keyword evidence="2" id="KW-1185">Reference proteome</keyword>
<gene>
    <name evidence="1" type="ORF">FIBSPDRAFT_1050544</name>
</gene>
<dbReference type="EMBL" id="KV417658">
    <property type="protein sequence ID" value="KZP11734.1"/>
    <property type="molecule type" value="Genomic_DNA"/>
</dbReference>
<protein>
    <submittedName>
        <fullName evidence="1">Uncharacterized protein</fullName>
    </submittedName>
</protein>
<reference evidence="1 2" key="1">
    <citation type="journal article" date="2016" name="Mol. Biol. Evol.">
        <title>Comparative Genomics of Early-Diverging Mushroom-Forming Fungi Provides Insights into the Origins of Lignocellulose Decay Capabilities.</title>
        <authorList>
            <person name="Nagy L.G."/>
            <person name="Riley R."/>
            <person name="Tritt A."/>
            <person name="Adam C."/>
            <person name="Daum C."/>
            <person name="Floudas D."/>
            <person name="Sun H."/>
            <person name="Yadav J.S."/>
            <person name="Pangilinan J."/>
            <person name="Larsson K.H."/>
            <person name="Matsuura K."/>
            <person name="Barry K."/>
            <person name="Labutti K."/>
            <person name="Kuo R."/>
            <person name="Ohm R.A."/>
            <person name="Bhattacharya S.S."/>
            <person name="Shirouzu T."/>
            <person name="Yoshinaga Y."/>
            <person name="Martin F.M."/>
            <person name="Grigoriev I.V."/>
            <person name="Hibbett D.S."/>
        </authorList>
    </citation>
    <scope>NUCLEOTIDE SEQUENCE [LARGE SCALE GENOMIC DNA]</scope>
    <source>
        <strain evidence="1 2">CBS 109695</strain>
    </source>
</reference>
<sequence>MQMSPMTANGHRLCLFAKIHPLRLTYSGVSQACALAMTSTRPDTDPFSSSHDYAAAEYAKSLHRAHRAPRQSSQYRPRPFTLFGNTAARILRRNPGKNVVALSGWEVWLYANLAHPCSDRLSEGCPDELELMRWLDKGARGVNVYALSSLDLPIEVFLIKRL</sequence>
<dbReference type="Proteomes" id="UP000076532">
    <property type="component" value="Unassembled WGS sequence"/>
</dbReference>
<name>A0A166ALH1_9AGAM</name>
<accession>A0A166ALH1</accession>
<dbReference type="AlphaFoldDB" id="A0A166ALH1"/>